<dbReference type="InterPro" id="IPR002686">
    <property type="entry name" value="Transposase_17"/>
</dbReference>
<dbReference type="EMBL" id="QVTE01000024">
    <property type="protein sequence ID" value="RFU69521.1"/>
    <property type="molecule type" value="Genomic_DNA"/>
</dbReference>
<dbReference type="InterPro" id="IPR036515">
    <property type="entry name" value="Transposase_17_sf"/>
</dbReference>
<feature type="domain" description="Transposase IS200-like" evidence="1">
    <location>
        <begin position="9"/>
        <end position="123"/>
    </location>
</feature>
<evidence type="ECO:0000259" key="1">
    <source>
        <dbReference type="SMART" id="SM01321"/>
    </source>
</evidence>
<organism evidence="2 3">
    <name type="scientific">Peribacillus saganii</name>
    <dbReference type="NCBI Taxonomy" id="2303992"/>
    <lineage>
        <taxon>Bacteria</taxon>
        <taxon>Bacillati</taxon>
        <taxon>Bacillota</taxon>
        <taxon>Bacilli</taxon>
        <taxon>Bacillales</taxon>
        <taxon>Bacillaceae</taxon>
        <taxon>Peribacillus</taxon>
    </lineage>
</organism>
<comment type="caution">
    <text evidence="2">The sequence shown here is derived from an EMBL/GenBank/DDBJ whole genome shotgun (WGS) entry which is preliminary data.</text>
</comment>
<dbReference type="PANTHER" id="PTHR34322">
    <property type="entry name" value="TRANSPOSASE, Y1_TNP DOMAIN-CONTAINING"/>
    <property type="match status" value="1"/>
</dbReference>
<reference evidence="2 3" key="1">
    <citation type="submission" date="2018-08" db="EMBL/GenBank/DDBJ databases">
        <title>Bacillus chawlae sp. nov., Bacillus glennii sp. nov., and Bacillus saganii sp. nov. Isolated from the Vehicle Assembly Building at Kennedy Space Center where the Viking Spacecraft were Assembled.</title>
        <authorList>
            <person name="Seuylemezian A."/>
            <person name="Vaishampayan P."/>
        </authorList>
    </citation>
    <scope>NUCLEOTIDE SEQUENCE [LARGE SCALE GENOMIC DNA]</scope>
    <source>
        <strain evidence="2 3">V47-23a</strain>
    </source>
</reference>
<dbReference type="AlphaFoldDB" id="A0A372LP40"/>
<accession>A0A372LP40</accession>
<dbReference type="GO" id="GO:0004803">
    <property type="term" value="F:transposase activity"/>
    <property type="evidence" value="ECO:0007669"/>
    <property type="project" value="InterPro"/>
</dbReference>
<keyword evidence="3" id="KW-1185">Reference proteome</keyword>
<gene>
    <name evidence="2" type="ORF">D0469_09145</name>
</gene>
<proteinExistence type="predicted"/>
<dbReference type="OrthoDB" id="9788881at2"/>
<dbReference type="Proteomes" id="UP000264541">
    <property type="component" value="Unassembled WGS sequence"/>
</dbReference>
<evidence type="ECO:0000313" key="2">
    <source>
        <dbReference type="EMBL" id="RFU69521.1"/>
    </source>
</evidence>
<dbReference type="GO" id="GO:0006313">
    <property type="term" value="P:DNA transposition"/>
    <property type="evidence" value="ECO:0007669"/>
    <property type="project" value="InterPro"/>
</dbReference>
<sequence>MPRQPRVWYPGAMYHIVARGNRRSAIFTDHLDYKMYLAILEDVRIMMPFVLHSYCLMTNHLHLQLETAHHHIQYIMKEMHSRYAVYLNQRLKTDGHVFQGRYGAKLIETDAYFLEVSRYIHRNPLEAKMVVNLGDYQWSSYASYVNPLNFNPHVNHNKTLSYFPAPVEKKYKIFVEKNLNKNEEGQICVPE</sequence>
<dbReference type="Gene3D" id="3.30.70.1290">
    <property type="entry name" value="Transposase IS200-like"/>
    <property type="match status" value="1"/>
</dbReference>
<dbReference type="PANTHER" id="PTHR34322:SF2">
    <property type="entry name" value="TRANSPOSASE IS200-LIKE DOMAIN-CONTAINING PROTEIN"/>
    <property type="match status" value="1"/>
</dbReference>
<dbReference type="Pfam" id="PF01797">
    <property type="entry name" value="Y1_Tnp"/>
    <property type="match status" value="1"/>
</dbReference>
<dbReference type="SMART" id="SM01321">
    <property type="entry name" value="Y1_Tnp"/>
    <property type="match status" value="1"/>
</dbReference>
<dbReference type="RefSeq" id="WP_117326445.1">
    <property type="nucleotide sequence ID" value="NZ_QVTE01000024.1"/>
</dbReference>
<evidence type="ECO:0000313" key="3">
    <source>
        <dbReference type="Proteomes" id="UP000264541"/>
    </source>
</evidence>
<dbReference type="SUPFAM" id="SSF143422">
    <property type="entry name" value="Transposase IS200-like"/>
    <property type="match status" value="1"/>
</dbReference>
<name>A0A372LP40_9BACI</name>
<protein>
    <submittedName>
        <fullName evidence="2">Transposase</fullName>
    </submittedName>
</protein>
<dbReference type="GO" id="GO:0003677">
    <property type="term" value="F:DNA binding"/>
    <property type="evidence" value="ECO:0007669"/>
    <property type="project" value="InterPro"/>
</dbReference>